<dbReference type="Proteomes" id="UP001220610">
    <property type="component" value="Chromosome"/>
</dbReference>
<sequence length="362" mass="39862">MHKYLLSILAMALLGGAASAQYNFTKLDNWLQQHVGELGGRTYLVIYKDGKTIYSKGVNAMTGKQKAVVRFLAKRQGKAADLADFTLHSRQPIASCSKWLSAALVMTFVDEGRLQLTDTIGSYLPIFSRQGKGHITISQCLSHLTAIKAPPLKESLQEMREVNSMEEAMAGIALLPMEGEPGKVFHYSNIGLQIAGAVIEKISGQSFQQLFRERITQPLGMRQTDFGDARVPLPAGGAWSTPEDYLHFLAMILQRGQYQGRQLLQEKSIAAMQVNQLTKEVKQAYSPAEATGFGYGFGEWVMSAANGAATGSVSSPGLFGSYPWVDNQRGYAAFLMTVNINNKGRNEKYRELKKLVDEALEH</sequence>
<accession>A0AAJ6BGZ5</accession>
<dbReference type="Pfam" id="PF00144">
    <property type="entry name" value="Beta-lactamase"/>
    <property type="match status" value="1"/>
</dbReference>
<feature type="chain" id="PRO_5042572088" evidence="1">
    <location>
        <begin position="21"/>
        <end position="362"/>
    </location>
</feature>
<reference evidence="3" key="1">
    <citation type="submission" date="2023-03" db="EMBL/GenBank/DDBJ databases">
        <title>Andean soil-derived lignocellulolytic bacterial consortium as a source of novel taxa and putative plastic-active enzymes.</title>
        <authorList>
            <person name="Diaz-Garcia L."/>
            <person name="Chuvochina M."/>
            <person name="Feuerriegel G."/>
            <person name="Bunk B."/>
            <person name="Sproer C."/>
            <person name="Streit W.R."/>
            <person name="Rodriguez L.M."/>
            <person name="Overmann J."/>
            <person name="Jimenez D.J."/>
        </authorList>
    </citation>
    <scope>NUCLEOTIDE SEQUENCE</scope>
    <source>
        <strain evidence="3">MAG 7</strain>
    </source>
</reference>
<dbReference type="InterPro" id="IPR012338">
    <property type="entry name" value="Beta-lactam/transpept-like"/>
</dbReference>
<dbReference type="InterPro" id="IPR001466">
    <property type="entry name" value="Beta-lactam-related"/>
</dbReference>
<evidence type="ECO:0000313" key="4">
    <source>
        <dbReference type="Proteomes" id="UP001220610"/>
    </source>
</evidence>
<dbReference type="PANTHER" id="PTHR43283">
    <property type="entry name" value="BETA-LACTAMASE-RELATED"/>
    <property type="match status" value="1"/>
</dbReference>
<evidence type="ECO:0000313" key="3">
    <source>
        <dbReference type="EMBL" id="WEK37205.1"/>
    </source>
</evidence>
<keyword evidence="3" id="KW-0378">Hydrolase</keyword>
<feature type="signal peptide" evidence="1">
    <location>
        <begin position="1"/>
        <end position="20"/>
    </location>
</feature>
<dbReference type="SUPFAM" id="SSF56601">
    <property type="entry name" value="beta-lactamase/transpeptidase-like"/>
    <property type="match status" value="1"/>
</dbReference>
<dbReference type="EMBL" id="CP119311">
    <property type="protein sequence ID" value="WEK37205.1"/>
    <property type="molecule type" value="Genomic_DNA"/>
</dbReference>
<protein>
    <submittedName>
        <fullName evidence="3">Serine hydrolase</fullName>
    </submittedName>
</protein>
<feature type="domain" description="Beta-lactamase-related" evidence="2">
    <location>
        <begin position="43"/>
        <end position="337"/>
    </location>
</feature>
<keyword evidence="1" id="KW-0732">Signal</keyword>
<dbReference type="InterPro" id="IPR050789">
    <property type="entry name" value="Diverse_Enzym_Activities"/>
</dbReference>
<gene>
    <name evidence="3" type="ORF">P0Y53_06805</name>
</gene>
<dbReference type="Gene3D" id="3.40.710.10">
    <property type="entry name" value="DD-peptidase/beta-lactamase superfamily"/>
    <property type="match status" value="1"/>
</dbReference>
<dbReference type="AlphaFoldDB" id="A0AAJ6BGZ5"/>
<name>A0AAJ6BGZ5_9BACT</name>
<evidence type="ECO:0000256" key="1">
    <source>
        <dbReference type="SAM" id="SignalP"/>
    </source>
</evidence>
<dbReference type="GO" id="GO:0016787">
    <property type="term" value="F:hydrolase activity"/>
    <property type="evidence" value="ECO:0007669"/>
    <property type="project" value="UniProtKB-KW"/>
</dbReference>
<proteinExistence type="predicted"/>
<organism evidence="3 4">
    <name type="scientific">Candidatus Pseudobacter hemicellulosilyticus</name>
    <dbReference type="NCBI Taxonomy" id="3121375"/>
    <lineage>
        <taxon>Bacteria</taxon>
        <taxon>Pseudomonadati</taxon>
        <taxon>Bacteroidota</taxon>
        <taxon>Chitinophagia</taxon>
        <taxon>Chitinophagales</taxon>
        <taxon>Chitinophagaceae</taxon>
        <taxon>Pseudobacter</taxon>
    </lineage>
</organism>
<dbReference type="PANTHER" id="PTHR43283:SF3">
    <property type="entry name" value="BETA-LACTAMASE FAMILY PROTEIN (AFU_ORTHOLOGUE AFUA_5G07500)"/>
    <property type="match status" value="1"/>
</dbReference>
<evidence type="ECO:0000259" key="2">
    <source>
        <dbReference type="Pfam" id="PF00144"/>
    </source>
</evidence>